<dbReference type="STRING" id="29313.BHQ16_13825"/>
<evidence type="ECO:0000313" key="3">
    <source>
        <dbReference type="Proteomes" id="UP000252015"/>
    </source>
</evidence>
<dbReference type="Proteomes" id="UP000252015">
    <property type="component" value="Unassembled WGS sequence"/>
</dbReference>
<reference evidence="2 3" key="1">
    <citation type="submission" date="2018-05" db="EMBL/GenBank/DDBJ databases">
        <authorList>
            <consortium name="IHU Genomes"/>
        </authorList>
    </citation>
    <scope>NUCLEOTIDE SEQUENCE [LARGE SCALE GENOMIC DNA]</scope>
    <source>
        <strain evidence="2 3">P7336</strain>
    </source>
</reference>
<feature type="chain" id="PRO_5016622585" evidence="1">
    <location>
        <begin position="22"/>
        <end position="83"/>
    </location>
</feature>
<accession>A0A375Z442</accession>
<dbReference type="EMBL" id="UEGW01000001">
    <property type="protein sequence ID" value="SRX95700.1"/>
    <property type="molecule type" value="Genomic_DNA"/>
</dbReference>
<proteinExistence type="predicted"/>
<keyword evidence="1" id="KW-0732">Signal</keyword>
<sequence>MAVAYLLAVSCLPFVAVVGSASEPRPMAACDDTQPDCQDTTCTSDDCAAPPPPVVVPGRGPRPDINACVNLGGRRRVSVNGCI</sequence>
<name>A0A375Z442_MYCSH</name>
<dbReference type="AlphaFoldDB" id="A0A375Z442"/>
<keyword evidence="3" id="KW-1185">Reference proteome</keyword>
<evidence type="ECO:0000256" key="1">
    <source>
        <dbReference type="SAM" id="SignalP"/>
    </source>
</evidence>
<evidence type="ECO:0000313" key="2">
    <source>
        <dbReference type="EMBL" id="SRX95700.1"/>
    </source>
</evidence>
<feature type="signal peptide" evidence="1">
    <location>
        <begin position="1"/>
        <end position="21"/>
    </location>
</feature>
<protein>
    <submittedName>
        <fullName evidence="2">Uncharacterized protein</fullName>
    </submittedName>
</protein>
<gene>
    <name evidence="2" type="ORF">MSP7336_03973</name>
</gene>
<organism evidence="2 3">
    <name type="scientific">Mycobacterium shimoidei</name>
    <dbReference type="NCBI Taxonomy" id="29313"/>
    <lineage>
        <taxon>Bacteria</taxon>
        <taxon>Bacillati</taxon>
        <taxon>Actinomycetota</taxon>
        <taxon>Actinomycetes</taxon>
        <taxon>Mycobacteriales</taxon>
        <taxon>Mycobacteriaceae</taxon>
        <taxon>Mycobacterium</taxon>
    </lineage>
</organism>